<dbReference type="KEGG" id="ddi:DDB_G0285351"/>
<keyword evidence="1" id="KW-0732">Signal</keyword>
<evidence type="ECO:0000313" key="9">
    <source>
        <dbReference type="Proteomes" id="UP000002195"/>
    </source>
</evidence>
<dbReference type="Gene3D" id="2.60.40.380">
    <property type="entry name" value="Purple acid phosphatase-like, N-terminal"/>
    <property type="match status" value="1"/>
</dbReference>
<dbReference type="Proteomes" id="UP000002195">
    <property type="component" value="Unassembled WGS sequence"/>
</dbReference>
<gene>
    <name evidence="8" type="ORF">DDB_G0285351</name>
</gene>
<dbReference type="Pfam" id="PF16656">
    <property type="entry name" value="Pur_ac_phosph_N"/>
    <property type="match status" value="1"/>
</dbReference>
<dbReference type="Gene3D" id="3.60.21.10">
    <property type="match status" value="1"/>
</dbReference>
<dbReference type="InterPro" id="IPR004843">
    <property type="entry name" value="Calcineurin-like_PHP"/>
</dbReference>
<keyword evidence="4" id="KW-0472">Membrane</keyword>
<dbReference type="CDD" id="cd00839">
    <property type="entry name" value="MPP_PAPs"/>
    <property type="match status" value="1"/>
</dbReference>
<dbReference type="Pfam" id="PF00149">
    <property type="entry name" value="Metallophos"/>
    <property type="match status" value="1"/>
</dbReference>
<dbReference type="dictyBase" id="DDB_G0285351"/>
<feature type="transmembrane region" description="Helical" evidence="4">
    <location>
        <begin position="12"/>
        <end position="30"/>
    </location>
</feature>
<dbReference type="GO" id="GO:0003993">
    <property type="term" value="F:acid phosphatase activity"/>
    <property type="evidence" value="ECO:0007669"/>
    <property type="project" value="UniProtKB-EC"/>
</dbReference>
<organism evidence="8 9">
    <name type="scientific">Dictyostelium discoideum</name>
    <name type="common">Social amoeba</name>
    <dbReference type="NCBI Taxonomy" id="44689"/>
    <lineage>
        <taxon>Eukaryota</taxon>
        <taxon>Amoebozoa</taxon>
        <taxon>Evosea</taxon>
        <taxon>Eumycetozoa</taxon>
        <taxon>Dictyostelia</taxon>
        <taxon>Dictyosteliales</taxon>
        <taxon>Dictyosteliaceae</taxon>
        <taxon>Dictyostelium</taxon>
    </lineage>
</organism>
<dbReference type="InParanoid" id="Q54NC3"/>
<dbReference type="FunCoup" id="Q54NC3">
    <property type="interactions" value="3"/>
</dbReference>
<dbReference type="AlphaFoldDB" id="Q54NC3"/>
<dbReference type="PaxDb" id="44689-DDB0186460"/>
<dbReference type="GO" id="GO:0046872">
    <property type="term" value="F:metal ion binding"/>
    <property type="evidence" value="ECO:0007669"/>
    <property type="project" value="InterPro"/>
</dbReference>
<dbReference type="OMA" id="SSMWITW"/>
<dbReference type="InterPro" id="IPR008963">
    <property type="entry name" value="Purple_acid_Pase-like_N"/>
</dbReference>
<dbReference type="GeneID" id="8625065"/>
<evidence type="ECO:0000256" key="1">
    <source>
        <dbReference type="ARBA" id="ARBA00022729"/>
    </source>
</evidence>
<dbReference type="RefSeq" id="XP_638257.1">
    <property type="nucleotide sequence ID" value="XM_633165.1"/>
</dbReference>
<evidence type="ECO:0000256" key="4">
    <source>
        <dbReference type="SAM" id="Phobius"/>
    </source>
</evidence>
<dbReference type="InterPro" id="IPR015914">
    <property type="entry name" value="PAPs_N"/>
</dbReference>
<dbReference type="SMR" id="Q54NC3"/>
<dbReference type="InterPro" id="IPR029052">
    <property type="entry name" value="Metallo-depent_PP-like"/>
</dbReference>
<keyword evidence="9" id="KW-1185">Reference proteome</keyword>
<dbReference type="SUPFAM" id="SSF49363">
    <property type="entry name" value="Purple acid phosphatase, N-terminal domain"/>
    <property type="match status" value="1"/>
</dbReference>
<evidence type="ECO:0000256" key="3">
    <source>
        <dbReference type="RuleBase" id="RU361203"/>
    </source>
</evidence>
<evidence type="ECO:0000313" key="8">
    <source>
        <dbReference type="EMBL" id="EAL64750.1"/>
    </source>
</evidence>
<evidence type="ECO:0000259" key="7">
    <source>
        <dbReference type="Pfam" id="PF16656"/>
    </source>
</evidence>
<dbReference type="PhylomeDB" id="Q54NC3"/>
<feature type="domain" description="Calcineurin-like phosphoesterase" evidence="5">
    <location>
        <begin position="187"/>
        <end position="364"/>
    </location>
</feature>
<keyword evidence="2" id="KW-0325">Glycoprotein</keyword>
<accession>Q54NC3</accession>
<reference evidence="8 9" key="1">
    <citation type="journal article" date="2005" name="Nature">
        <title>The genome of the social amoeba Dictyostelium discoideum.</title>
        <authorList>
            <consortium name="The Dictyostelium discoideum Sequencing Consortium"/>
            <person name="Eichinger L."/>
            <person name="Pachebat J.A."/>
            <person name="Glockner G."/>
            <person name="Rajandream M.A."/>
            <person name="Sucgang R."/>
            <person name="Berriman M."/>
            <person name="Song J."/>
            <person name="Olsen R."/>
            <person name="Szafranski K."/>
            <person name="Xu Q."/>
            <person name="Tunggal B."/>
            <person name="Kummerfeld S."/>
            <person name="Madera M."/>
            <person name="Konfortov B.A."/>
            <person name="Rivero F."/>
            <person name="Bankier A.T."/>
            <person name="Lehmann R."/>
            <person name="Hamlin N."/>
            <person name="Davies R."/>
            <person name="Gaudet P."/>
            <person name="Fey P."/>
            <person name="Pilcher K."/>
            <person name="Chen G."/>
            <person name="Saunders D."/>
            <person name="Sodergren E."/>
            <person name="Davis P."/>
            <person name="Kerhornou A."/>
            <person name="Nie X."/>
            <person name="Hall N."/>
            <person name="Anjard C."/>
            <person name="Hemphill L."/>
            <person name="Bason N."/>
            <person name="Farbrother P."/>
            <person name="Desany B."/>
            <person name="Just E."/>
            <person name="Morio T."/>
            <person name="Rost R."/>
            <person name="Churcher C."/>
            <person name="Cooper J."/>
            <person name="Haydock S."/>
            <person name="van Driessche N."/>
            <person name="Cronin A."/>
            <person name="Goodhead I."/>
            <person name="Muzny D."/>
            <person name="Mourier T."/>
            <person name="Pain A."/>
            <person name="Lu M."/>
            <person name="Harper D."/>
            <person name="Lindsay R."/>
            <person name="Hauser H."/>
            <person name="James K."/>
            <person name="Quiles M."/>
            <person name="Madan Babu M."/>
            <person name="Saito T."/>
            <person name="Buchrieser C."/>
            <person name="Wardroper A."/>
            <person name="Felder M."/>
            <person name="Thangavelu M."/>
            <person name="Johnson D."/>
            <person name="Knights A."/>
            <person name="Loulseged H."/>
            <person name="Mungall K."/>
            <person name="Oliver K."/>
            <person name="Price C."/>
            <person name="Quail M.A."/>
            <person name="Urushihara H."/>
            <person name="Hernandez J."/>
            <person name="Rabbinowitsch E."/>
            <person name="Steffen D."/>
            <person name="Sanders M."/>
            <person name="Ma J."/>
            <person name="Kohara Y."/>
            <person name="Sharp S."/>
            <person name="Simmonds M."/>
            <person name="Spiegler S."/>
            <person name="Tivey A."/>
            <person name="Sugano S."/>
            <person name="White B."/>
            <person name="Walker D."/>
            <person name="Woodward J."/>
            <person name="Winckler T."/>
            <person name="Tanaka Y."/>
            <person name="Shaulsky G."/>
            <person name="Schleicher M."/>
            <person name="Weinstock G."/>
            <person name="Rosenthal A."/>
            <person name="Cox E.C."/>
            <person name="Chisholm R.L."/>
            <person name="Gibbs R."/>
            <person name="Loomis W.F."/>
            <person name="Platzer M."/>
            <person name="Kay R.R."/>
            <person name="Williams J."/>
            <person name="Dear P.H."/>
            <person name="Noegel A.A."/>
            <person name="Barrell B."/>
            <person name="Kuspa A."/>
        </authorList>
    </citation>
    <scope>NUCLEOTIDE SEQUENCE [LARGE SCALE GENOMIC DNA]</scope>
    <source>
        <strain evidence="8 9">AX4</strain>
    </source>
</reference>
<dbReference type="EMBL" id="AAFI02000079">
    <property type="protein sequence ID" value="EAL64750.1"/>
    <property type="molecule type" value="Genomic_DNA"/>
</dbReference>
<comment type="catalytic activity">
    <reaction evidence="3">
        <text>a phosphate monoester + H2O = an alcohol + phosphate</text>
        <dbReference type="Rhea" id="RHEA:15017"/>
        <dbReference type="ChEBI" id="CHEBI:15377"/>
        <dbReference type="ChEBI" id="CHEBI:30879"/>
        <dbReference type="ChEBI" id="CHEBI:43474"/>
        <dbReference type="ChEBI" id="CHEBI:67140"/>
        <dbReference type="EC" id="3.1.3.2"/>
    </reaction>
</comment>
<dbReference type="HOGENOM" id="CLU_013387_5_0_1"/>
<dbReference type="Pfam" id="PF14008">
    <property type="entry name" value="Metallophos_C"/>
    <property type="match status" value="1"/>
</dbReference>
<dbReference type="eggNOG" id="KOG1378">
    <property type="taxonomic scope" value="Eukaryota"/>
</dbReference>
<dbReference type="STRING" id="44689.Q54NC3"/>
<feature type="domain" description="Purple acid phosphatase C-terminal" evidence="6">
    <location>
        <begin position="384"/>
        <end position="446"/>
    </location>
</feature>
<proteinExistence type="inferred from homology"/>
<dbReference type="PANTHER" id="PTHR45867:SF10">
    <property type="entry name" value="PURPLE ACID PHOSPHATASE"/>
    <property type="match status" value="1"/>
</dbReference>
<feature type="domain" description="Purple acid phosphatase N-terminal" evidence="7">
    <location>
        <begin position="33"/>
        <end position="133"/>
    </location>
</feature>
<comment type="similarity">
    <text evidence="3">Belongs to the metallophosphoesterase superfamily. Purple acid phosphatase family.</text>
</comment>
<keyword evidence="3" id="KW-0378">Hydrolase</keyword>
<dbReference type="InterPro" id="IPR025733">
    <property type="entry name" value="PAPs_C"/>
</dbReference>
<dbReference type="EC" id="3.1.3.2" evidence="3"/>
<dbReference type="PANTHER" id="PTHR45867">
    <property type="entry name" value="PURPLE ACID PHOSPHATASE"/>
    <property type="match status" value="1"/>
</dbReference>
<dbReference type="InterPro" id="IPR041792">
    <property type="entry name" value="MPP_PAP"/>
</dbReference>
<evidence type="ECO:0000259" key="5">
    <source>
        <dbReference type="Pfam" id="PF00149"/>
    </source>
</evidence>
<keyword evidence="4" id="KW-1133">Transmembrane helix</keyword>
<evidence type="ECO:0000259" key="6">
    <source>
        <dbReference type="Pfam" id="PF14008"/>
    </source>
</evidence>
<dbReference type="SUPFAM" id="SSF56300">
    <property type="entry name" value="Metallo-dependent phosphatases"/>
    <property type="match status" value="1"/>
</dbReference>
<name>Q54NC3_DICDI</name>
<dbReference type="VEuPathDB" id="AmoebaDB:DDB_G0285351"/>
<evidence type="ECO:0000256" key="2">
    <source>
        <dbReference type="ARBA" id="ARBA00023180"/>
    </source>
</evidence>
<protein>
    <recommendedName>
        <fullName evidence="3">Purple acid phosphatase</fullName>
        <ecNumber evidence="3">3.1.3.2</ecNumber>
    </recommendedName>
</protein>
<sequence>MKKLVSNSILKFYQTITIIILLSSIVKIVISKPESIKISFTKYSKNSLRITWNSIDLIEGPSLLYSTELFEPDNYATSNSITSSTAETIYYDTEGFHSFTYTGLIENLSQSMIYFYCVGDKVTNQWSQLYNFTSRSDISDNSDSGSGGIDNEVIPFTSSWFGDMGYIDGDSLNSDWYTINNLKSISNQLSFVTHVGDIAYADYSKDSKYYGNETIWNNFLSSINSITSTLPYMTTPGNHDSFGDEFSAYSKTWQMPTEHHSNNWYSFDYNGVHFISISSEDTYIPLSDQHSWIENDLKQYRNSNPNGWLIMYSHRPFYCNAKFGWCNDDYKDEKTSKRLYIDSLEYLLYKYNVDLFISGHCHAYETSKPVYQNEVMGTYQDPKATVHCVIGTGGNKGGQIEEWYEPKPWTNGLKSSLNGYALLNIINSTTLNWKFIANLNNSIIDEFYLNKGQF</sequence>
<keyword evidence="4" id="KW-0812">Transmembrane</keyword>
<comment type="caution">
    <text evidence="8">The sequence shown here is derived from an EMBL/GenBank/DDBJ whole genome shotgun (WGS) entry which is preliminary data.</text>
</comment>